<comment type="similarity">
    <text evidence="1 3">Belongs to the short-chain dehydrogenases/reductases (SDR) family.</text>
</comment>
<organism evidence="4 5">
    <name type="scientific">Sitophilus oryzae</name>
    <name type="common">Rice weevil</name>
    <name type="synonym">Curculio oryzae</name>
    <dbReference type="NCBI Taxonomy" id="7048"/>
    <lineage>
        <taxon>Eukaryota</taxon>
        <taxon>Metazoa</taxon>
        <taxon>Ecdysozoa</taxon>
        <taxon>Arthropoda</taxon>
        <taxon>Hexapoda</taxon>
        <taxon>Insecta</taxon>
        <taxon>Pterygota</taxon>
        <taxon>Neoptera</taxon>
        <taxon>Endopterygota</taxon>
        <taxon>Coleoptera</taxon>
        <taxon>Polyphaga</taxon>
        <taxon>Cucujiformia</taxon>
        <taxon>Curculionidae</taxon>
        <taxon>Dryophthorinae</taxon>
        <taxon>Sitophilus</taxon>
    </lineage>
</organism>
<gene>
    <name evidence="5" type="primary">LOC115876925</name>
</gene>
<dbReference type="PANTHER" id="PTHR44229:SF8">
    <property type="entry name" value="ALCOHOL DEHYDROGENASE-RELATED"/>
    <property type="match status" value="1"/>
</dbReference>
<dbReference type="KEGG" id="soy:115876925"/>
<evidence type="ECO:0000256" key="1">
    <source>
        <dbReference type="ARBA" id="ARBA00006484"/>
    </source>
</evidence>
<dbReference type="InterPro" id="IPR036291">
    <property type="entry name" value="NAD(P)-bd_dom_sf"/>
</dbReference>
<dbReference type="Pfam" id="PF00106">
    <property type="entry name" value="adh_short"/>
    <property type="match status" value="1"/>
</dbReference>
<keyword evidence="2" id="KW-0560">Oxidoreductase</keyword>
<evidence type="ECO:0000256" key="2">
    <source>
        <dbReference type="ARBA" id="ARBA00023002"/>
    </source>
</evidence>
<dbReference type="InParanoid" id="A0A6J2XDH2"/>
<evidence type="ECO:0000313" key="5">
    <source>
        <dbReference type="RefSeq" id="XP_030748834.1"/>
    </source>
</evidence>
<reference evidence="5" key="1">
    <citation type="submission" date="2025-08" db="UniProtKB">
        <authorList>
            <consortium name="RefSeq"/>
        </authorList>
    </citation>
    <scope>IDENTIFICATION</scope>
    <source>
        <tissue evidence="5">Gonads</tissue>
    </source>
</reference>
<evidence type="ECO:0000256" key="3">
    <source>
        <dbReference type="RuleBase" id="RU000363"/>
    </source>
</evidence>
<dbReference type="RefSeq" id="XP_030748834.1">
    <property type="nucleotide sequence ID" value="XM_030892974.1"/>
</dbReference>
<dbReference type="Gene3D" id="3.40.50.720">
    <property type="entry name" value="NAD(P)-binding Rossmann-like Domain"/>
    <property type="match status" value="1"/>
</dbReference>
<dbReference type="PANTHER" id="PTHR44229">
    <property type="entry name" value="15-HYDROXYPROSTAGLANDIN DEHYDROGENASE [NAD(+)]"/>
    <property type="match status" value="1"/>
</dbReference>
<dbReference type="AlphaFoldDB" id="A0A6J2XDH2"/>
<dbReference type="GO" id="GO:0005737">
    <property type="term" value="C:cytoplasm"/>
    <property type="evidence" value="ECO:0007669"/>
    <property type="project" value="TreeGrafter"/>
</dbReference>
<dbReference type="InterPro" id="IPR002347">
    <property type="entry name" value="SDR_fam"/>
</dbReference>
<dbReference type="PROSITE" id="PS00061">
    <property type="entry name" value="ADH_SHORT"/>
    <property type="match status" value="1"/>
</dbReference>
<dbReference type="PRINTS" id="PR00080">
    <property type="entry name" value="SDRFAMILY"/>
</dbReference>
<keyword evidence="4" id="KW-1185">Reference proteome</keyword>
<evidence type="ECO:0000313" key="4">
    <source>
        <dbReference type="Proteomes" id="UP000504635"/>
    </source>
</evidence>
<dbReference type="InterPro" id="IPR020904">
    <property type="entry name" value="Sc_DH/Rdtase_CS"/>
</dbReference>
<protein>
    <submittedName>
        <fullName evidence="5">15-hydroxyprostaglandin dehydrogenase [NAD(+)]-like</fullName>
    </submittedName>
</protein>
<proteinExistence type="inferred from homology"/>
<sequence length="261" mass="28163">MSTHFSVANKVALITGGATGIGYFCAIGLLENGAKGVSIADIDEEAGLRAVQTISEKFSEYSILFVKTDVTDITQFEDAFQNTVEAFGQVDILVNNAGILDDDAWEKIIDVNVKGTVNGILLGLENYLQNNRSTDEAVILNISSTKGIRGSPDNPIYSCTKFAVNGMALSWGLPVLYEETKVKVISVCPGSVTSDITNEMPKENLDTVSNDVTQTEEEVASGIVQVIERAKTGTIWVIEGGELAHQYVLPSISNMEKVYIK</sequence>
<dbReference type="GeneID" id="115876925"/>
<dbReference type="Proteomes" id="UP000504635">
    <property type="component" value="Unplaced"/>
</dbReference>
<name>A0A6J2XDH2_SITOR</name>
<accession>A0A6J2XDH2</accession>
<dbReference type="PRINTS" id="PR00081">
    <property type="entry name" value="GDHRDH"/>
</dbReference>
<dbReference type="SUPFAM" id="SSF51735">
    <property type="entry name" value="NAD(P)-binding Rossmann-fold domains"/>
    <property type="match status" value="1"/>
</dbReference>
<dbReference type="OrthoDB" id="417891at2759"/>
<dbReference type="GO" id="GO:0016616">
    <property type="term" value="F:oxidoreductase activity, acting on the CH-OH group of donors, NAD or NADP as acceptor"/>
    <property type="evidence" value="ECO:0007669"/>
    <property type="project" value="TreeGrafter"/>
</dbReference>